<dbReference type="EMBL" id="FUYE01000008">
    <property type="protein sequence ID" value="SKA98415.1"/>
    <property type="molecule type" value="Genomic_DNA"/>
</dbReference>
<dbReference type="Proteomes" id="UP000190774">
    <property type="component" value="Unassembled WGS sequence"/>
</dbReference>
<sequence length="1279" mass="146184">MAISQIVNENQLDHWVRANSRIAQGLIVELVWRLVCASCPRPTHRRFPLGDSIGQHGADGELETALGHDPFVPEGKSHWEIGTNNNARQKANDDYGDSTLAVPPEVRKEATFVFVTPLSGLRDWKDTWKQDGIETWINEKKSRNEWMDIRVIDGAQLIDWVFQFPAIGHWLGTSIGLYLSDFDTAESHWKLLRGFGTPPDLCTELFTVGRANAEAKLRRLILDRNDTELRFDTRFPRHPKDYISAFVAALPDDERLEVQNRVLIFESEQAFKHACSLSERHVLVADFDLSSEIGAQLIQRAKQRHAVIYSSLPGGLPHGNACELIQPRVHEMKEALVKAGYQDERARMLTNRAGRDLNILLRLVQGLSVHPDWATQSEAADLAIAQLIGEWEDENKGDREAIEELSGNGYGEWIDQIRQAASAKAAPLEFAIGRWKFTSRYEPWIYLGNLIGPDILERFKVVAIKVLSELDPRLGLPKEERFAASFYGRSRIYSHRVREGIAETLALLGSHGESLTSCRGRLPQNVATQVVRELLADADSHRWASLNDVLPLLAEASPDEFLRAVGGASEKPDEPFSGVFSEEGDWFSGGTFITGLLWALESLAWSESYLIRVCGILSNLASVDPGGNWSNRPSNSLRGILLPWFPQTAANPDRRHAAVRSIIRDHSDVGWRLLLQLLPENHSTGHPTHRPKWQNFVPENWEDGVTNGQRLADEGFYADLALEIAGNDPVKLTELLEFFFYIHPRFSNFAENYRKRLLSEGVLSLPEEQRLSLWIEIASKISNHRKYADSDAWMVPEDLLLQLEAVAEKLKPQQLEVRHRRLFSGRDSELYEEKGNWQEQRQLLLTKRIDALKEIQKKGGIHALQSFWRSVESPHEVGNACGADEELAHDAAFLPTLLESETDTDVRFAVSYTWRRFQTKSWDWIDSMDRSGWTVRAKVEFFVVLPAIKKVWQQAELELGYNQAEYWKRVRIQPSKDEHEGLDYAIEQLLANGRADAAIQCLWLEEMWVGPYPELALKSLETFDPSINHIDVHEICEVFHHLQKINEIDEARLAYMEVKFLALLDRFNGARPRTLYRQLSERPEFFCEVIRMIYRSRHKVIDSDSDQEKQDENLSEANETKGSMVRNAYRLLNDWNHPPGLCLDGDFDDAKLRSWIASVKEICTASGHWEVASHQIGEVIYYTPKDENGLWREAVCELLDSKDDPEFRMGLRIRIFNSRGVHGFSGGKEEVELAEKWERIASQAEDRGFCRLGATLRSLAQNYREDAEQSVIRHRYEFD</sequence>
<accession>A0A1T4YAW7</accession>
<gene>
    <name evidence="1" type="ORF">SAMN02745166_02753</name>
</gene>
<protein>
    <submittedName>
        <fullName evidence="1">Uncharacterized protein</fullName>
    </submittedName>
</protein>
<dbReference type="AlphaFoldDB" id="A0A1T4YAW7"/>
<dbReference type="OrthoDB" id="9796370at2"/>
<evidence type="ECO:0000313" key="1">
    <source>
        <dbReference type="EMBL" id="SKA98415.1"/>
    </source>
</evidence>
<proteinExistence type="predicted"/>
<reference evidence="2" key="1">
    <citation type="submission" date="2017-02" db="EMBL/GenBank/DDBJ databases">
        <authorList>
            <person name="Varghese N."/>
            <person name="Submissions S."/>
        </authorList>
    </citation>
    <scope>NUCLEOTIDE SEQUENCE [LARGE SCALE GENOMIC DNA]</scope>
    <source>
        <strain evidence="2">ATCC 700200</strain>
    </source>
</reference>
<name>A0A1T4YAW7_9BACT</name>
<dbReference type="STRING" id="48467.SAMN02745166_02753"/>
<organism evidence="1 2">
    <name type="scientific">Prosthecobacter debontii</name>
    <dbReference type="NCBI Taxonomy" id="48467"/>
    <lineage>
        <taxon>Bacteria</taxon>
        <taxon>Pseudomonadati</taxon>
        <taxon>Verrucomicrobiota</taxon>
        <taxon>Verrucomicrobiia</taxon>
        <taxon>Verrucomicrobiales</taxon>
        <taxon>Verrucomicrobiaceae</taxon>
        <taxon>Prosthecobacter</taxon>
    </lineage>
</organism>
<dbReference type="RefSeq" id="WP_078813935.1">
    <property type="nucleotide sequence ID" value="NZ_FUYE01000008.1"/>
</dbReference>
<keyword evidence="2" id="KW-1185">Reference proteome</keyword>
<evidence type="ECO:0000313" key="2">
    <source>
        <dbReference type="Proteomes" id="UP000190774"/>
    </source>
</evidence>